<sequence>MSTRSLRRTGPSAAALAMAALLAACSDAAPAQEPGDDPAEGSAVAEDSGEGPSEDADQSGDTGQDEDEPGTAAAGGYLDVLLADSLHPDVDAAEPGSAYIEFASDRLDFDDVECRIEDVPDAGVFEVTAQGETALGRAEMRWSRTIGSGVGWAWEDEYVNLSLVGGTAERELNSNSMVTAQRDEGGDTEWLSGSGTTPLVRLVGTEATAVGSFDGTPGSEDPLVGDFVAAVTCP</sequence>
<keyword evidence="4" id="KW-1185">Reference proteome</keyword>
<protein>
    <recommendedName>
        <fullName evidence="5">Lipoprotein</fullName>
    </recommendedName>
</protein>
<dbReference type="AlphaFoldDB" id="A0A7M1SY79"/>
<evidence type="ECO:0000313" key="4">
    <source>
        <dbReference type="Proteomes" id="UP000593758"/>
    </source>
</evidence>
<proteinExistence type="predicted"/>
<dbReference type="RefSeq" id="WP_193498239.1">
    <property type="nucleotide sequence ID" value="NZ_CP063169.1"/>
</dbReference>
<dbReference type="EMBL" id="CP063169">
    <property type="protein sequence ID" value="QOR71583.1"/>
    <property type="molecule type" value="Genomic_DNA"/>
</dbReference>
<organism evidence="3 4">
    <name type="scientific">Ruania alkalisoli</name>
    <dbReference type="NCBI Taxonomy" id="2779775"/>
    <lineage>
        <taxon>Bacteria</taxon>
        <taxon>Bacillati</taxon>
        <taxon>Actinomycetota</taxon>
        <taxon>Actinomycetes</taxon>
        <taxon>Micrococcales</taxon>
        <taxon>Ruaniaceae</taxon>
        <taxon>Ruania</taxon>
    </lineage>
</organism>
<name>A0A7M1SY79_9MICO</name>
<dbReference type="KEGG" id="halt:IM660_04640"/>
<dbReference type="PROSITE" id="PS51257">
    <property type="entry name" value="PROKAR_LIPOPROTEIN"/>
    <property type="match status" value="1"/>
</dbReference>
<keyword evidence="2" id="KW-0732">Signal</keyword>
<evidence type="ECO:0000256" key="1">
    <source>
        <dbReference type="SAM" id="MobiDB-lite"/>
    </source>
</evidence>
<evidence type="ECO:0000256" key="2">
    <source>
        <dbReference type="SAM" id="SignalP"/>
    </source>
</evidence>
<feature type="signal peptide" evidence="2">
    <location>
        <begin position="1"/>
        <end position="31"/>
    </location>
</feature>
<reference evidence="3 4" key="1">
    <citation type="submission" date="2020-10" db="EMBL/GenBank/DDBJ databases">
        <title>Haloactinobacterium sp. RN3S43, a bacterium isolated from saline soil.</title>
        <authorList>
            <person name="Sun J.-Q."/>
        </authorList>
    </citation>
    <scope>NUCLEOTIDE SEQUENCE [LARGE SCALE GENOMIC DNA]</scope>
    <source>
        <strain evidence="3 4">RN3S43</strain>
    </source>
</reference>
<evidence type="ECO:0008006" key="5">
    <source>
        <dbReference type="Google" id="ProtNLM"/>
    </source>
</evidence>
<accession>A0A7M1SY79</accession>
<dbReference type="Proteomes" id="UP000593758">
    <property type="component" value="Chromosome"/>
</dbReference>
<feature type="chain" id="PRO_5032533520" description="Lipoprotein" evidence="2">
    <location>
        <begin position="32"/>
        <end position="234"/>
    </location>
</feature>
<evidence type="ECO:0000313" key="3">
    <source>
        <dbReference type="EMBL" id="QOR71583.1"/>
    </source>
</evidence>
<feature type="compositionally biased region" description="Acidic residues" evidence="1">
    <location>
        <begin position="47"/>
        <end position="69"/>
    </location>
</feature>
<feature type="region of interest" description="Disordered" evidence="1">
    <location>
        <begin position="28"/>
        <end position="72"/>
    </location>
</feature>
<gene>
    <name evidence="3" type="ORF">IM660_04640</name>
</gene>